<keyword evidence="1" id="KW-0472">Membrane</keyword>
<dbReference type="EMBL" id="GBXM01033328">
    <property type="protein sequence ID" value="JAH75249.1"/>
    <property type="molecule type" value="Transcribed_RNA"/>
</dbReference>
<accession>A0A0E9VAZ4</accession>
<proteinExistence type="predicted"/>
<protein>
    <submittedName>
        <fullName evidence="2">Uncharacterized protein</fullName>
    </submittedName>
</protein>
<dbReference type="AlphaFoldDB" id="A0A0E9VAZ4"/>
<feature type="transmembrane region" description="Helical" evidence="1">
    <location>
        <begin position="15"/>
        <end position="33"/>
    </location>
</feature>
<keyword evidence="1" id="KW-0812">Transmembrane</keyword>
<evidence type="ECO:0000313" key="2">
    <source>
        <dbReference type="EMBL" id="JAH75249.1"/>
    </source>
</evidence>
<keyword evidence="1" id="KW-1133">Transmembrane helix</keyword>
<reference evidence="2" key="1">
    <citation type="submission" date="2014-11" db="EMBL/GenBank/DDBJ databases">
        <authorList>
            <person name="Amaro Gonzalez C."/>
        </authorList>
    </citation>
    <scope>NUCLEOTIDE SEQUENCE</scope>
</reference>
<sequence>MVSTINYHYHYLQPWHLISLHYVFFVFFVLLVHDKRFVQNVGKPW</sequence>
<name>A0A0E9VAZ4_ANGAN</name>
<reference evidence="2" key="2">
    <citation type="journal article" date="2015" name="Fish Shellfish Immunol.">
        <title>Early steps in the European eel (Anguilla anguilla)-Vibrio vulnificus interaction in the gills: Role of the RtxA13 toxin.</title>
        <authorList>
            <person name="Callol A."/>
            <person name="Pajuelo D."/>
            <person name="Ebbesson L."/>
            <person name="Teles M."/>
            <person name="MacKenzie S."/>
            <person name="Amaro C."/>
        </authorList>
    </citation>
    <scope>NUCLEOTIDE SEQUENCE</scope>
</reference>
<evidence type="ECO:0000256" key="1">
    <source>
        <dbReference type="SAM" id="Phobius"/>
    </source>
</evidence>
<organism evidence="2">
    <name type="scientific">Anguilla anguilla</name>
    <name type="common">European freshwater eel</name>
    <name type="synonym">Muraena anguilla</name>
    <dbReference type="NCBI Taxonomy" id="7936"/>
    <lineage>
        <taxon>Eukaryota</taxon>
        <taxon>Metazoa</taxon>
        <taxon>Chordata</taxon>
        <taxon>Craniata</taxon>
        <taxon>Vertebrata</taxon>
        <taxon>Euteleostomi</taxon>
        <taxon>Actinopterygii</taxon>
        <taxon>Neopterygii</taxon>
        <taxon>Teleostei</taxon>
        <taxon>Anguilliformes</taxon>
        <taxon>Anguillidae</taxon>
        <taxon>Anguilla</taxon>
    </lineage>
</organism>